<reference evidence="11" key="1">
    <citation type="submission" date="2023-04" db="EMBL/GenBank/DDBJ databases">
        <title>Comparative genomic analysis of Cohnella hashimotonis sp. nov., isolated from the International Space Station.</title>
        <authorList>
            <person name="Venkateswaran K."/>
            <person name="Simpson A."/>
        </authorList>
    </citation>
    <scope>NUCLEOTIDE SEQUENCE</scope>
    <source>
        <strain evidence="11">F6_2S_P_1</strain>
    </source>
</reference>
<dbReference type="SUPFAM" id="SSF53649">
    <property type="entry name" value="Alkaline phosphatase-like"/>
    <property type="match status" value="1"/>
</dbReference>
<evidence type="ECO:0000256" key="7">
    <source>
        <dbReference type="ARBA" id="ARBA00023136"/>
    </source>
</evidence>
<proteinExistence type="inferred from homology"/>
<keyword evidence="5 9" id="KW-0812">Transmembrane</keyword>
<dbReference type="Proteomes" id="UP001161691">
    <property type="component" value="Unassembled WGS sequence"/>
</dbReference>
<keyword evidence="7 8" id="KW-0472">Membrane</keyword>
<evidence type="ECO:0000313" key="11">
    <source>
        <dbReference type="EMBL" id="MDI4646076.1"/>
    </source>
</evidence>
<dbReference type="InterPro" id="IPR017850">
    <property type="entry name" value="Alkaline_phosphatase_core_sf"/>
</dbReference>
<name>A0ABT6TGX7_9BACL</name>
<feature type="domain" description="Sulfatase N-terminal" evidence="10">
    <location>
        <begin position="227"/>
        <end position="516"/>
    </location>
</feature>
<keyword evidence="4 8" id="KW-1003">Cell membrane</keyword>
<keyword evidence="6 9" id="KW-1133">Transmembrane helix</keyword>
<feature type="transmembrane region" description="Helical" evidence="9">
    <location>
        <begin position="12"/>
        <end position="35"/>
    </location>
</feature>
<dbReference type="EMBL" id="JAGRPV010000001">
    <property type="protein sequence ID" value="MDI4646076.1"/>
    <property type="molecule type" value="Genomic_DNA"/>
</dbReference>
<dbReference type="InterPro" id="IPR000917">
    <property type="entry name" value="Sulfatase_N"/>
</dbReference>
<evidence type="ECO:0000256" key="3">
    <source>
        <dbReference type="ARBA" id="ARBA00009983"/>
    </source>
</evidence>
<accession>A0ABT6TGX7</accession>
<evidence type="ECO:0000256" key="8">
    <source>
        <dbReference type="PIRNR" id="PIRNR005091"/>
    </source>
</evidence>
<dbReference type="PANTHER" id="PTHR47371:SF3">
    <property type="entry name" value="PHOSPHOGLYCEROL TRANSFERASE I"/>
    <property type="match status" value="1"/>
</dbReference>
<comment type="similarity">
    <text evidence="3 8">Belongs to the LTA synthase family.</text>
</comment>
<dbReference type="Pfam" id="PF00884">
    <property type="entry name" value="Sulfatase"/>
    <property type="match status" value="1"/>
</dbReference>
<dbReference type="PIRSF" id="PIRSF005091">
    <property type="entry name" value="Mmb_sulf_HI1246"/>
    <property type="match status" value="1"/>
</dbReference>
<evidence type="ECO:0000256" key="5">
    <source>
        <dbReference type="ARBA" id="ARBA00022692"/>
    </source>
</evidence>
<feature type="transmembrane region" description="Helical" evidence="9">
    <location>
        <begin position="133"/>
        <end position="150"/>
    </location>
</feature>
<dbReference type="PANTHER" id="PTHR47371">
    <property type="entry name" value="LIPOTEICHOIC ACID SYNTHASE"/>
    <property type="match status" value="1"/>
</dbReference>
<comment type="subcellular location">
    <subcellularLocation>
        <location evidence="1">Cell membrane</location>
        <topology evidence="1">Multi-pass membrane protein</topology>
    </subcellularLocation>
</comment>
<dbReference type="Gene3D" id="3.30.1120.170">
    <property type="match status" value="1"/>
</dbReference>
<evidence type="ECO:0000256" key="2">
    <source>
        <dbReference type="ARBA" id="ARBA00004936"/>
    </source>
</evidence>
<evidence type="ECO:0000256" key="4">
    <source>
        <dbReference type="ARBA" id="ARBA00022475"/>
    </source>
</evidence>
<sequence>MALLRYFTFGEVAWSHIGADAAAVAVLTSLLAVVLPGRGRGIACWLLDALISTILFAATLYFAHFGSMPTYTALLELHQVPQVQASVQSTMDPLYYLLFADLPVLAATGFVIRRKNIRGQAALRIASVSSVRWMAAIALVACAGIVAGDVRQGLGIDNELAAADREGFLSYQAIAAIKANRESRQASAADLAQTVSEIEALQASFSYRKSASSGATPAHFGEAAGSNLIVLQLEAFQNFPLHLLIGGQEVTPVLNKLADESYYFPRVYQQIGQGNTSDAEFMANTSIYPTAKIAMSTGYGDRALPSLPRLLQQDGYKAFTFHVNDVKFWDRNRLYPALHFDQYFDKPYYENDHFNDFGASDEELYRFGLEELEKTSAAGTPFYAQFVTASSHFPFKVPKDRQKLQVPDELEGTQLGDYLIAANYTDYAIGRLIEGLKKDGLWSRTTLAVYGDHYGLQPDDNDPAWVSRMLGMKYDSRVSRMNIPFIVHVPGQSDGRRVEQVGGQLDMMPTIANLLGTKPRDAGIVAFGQDLLNIDRNVVGSRYYLPTGSFFNDRVLYVPGTGFEDGTAVSLDTLEQVKDVSPYRGDYDYIMKLMGLSDRYVRVLPKR</sequence>
<evidence type="ECO:0000313" key="12">
    <source>
        <dbReference type="Proteomes" id="UP001161691"/>
    </source>
</evidence>
<dbReference type="CDD" id="cd16015">
    <property type="entry name" value="LTA_synthase"/>
    <property type="match status" value="1"/>
</dbReference>
<keyword evidence="12" id="KW-1185">Reference proteome</keyword>
<comment type="pathway">
    <text evidence="2">Cell wall biogenesis; lipoteichoic acid biosynthesis.</text>
</comment>
<evidence type="ECO:0000256" key="1">
    <source>
        <dbReference type="ARBA" id="ARBA00004651"/>
    </source>
</evidence>
<dbReference type="Gene3D" id="3.40.720.10">
    <property type="entry name" value="Alkaline Phosphatase, subunit A"/>
    <property type="match status" value="1"/>
</dbReference>
<protein>
    <submittedName>
        <fullName evidence="11">LTA synthase family protein</fullName>
    </submittedName>
</protein>
<evidence type="ECO:0000256" key="9">
    <source>
        <dbReference type="SAM" id="Phobius"/>
    </source>
</evidence>
<evidence type="ECO:0000256" key="6">
    <source>
        <dbReference type="ARBA" id="ARBA00022989"/>
    </source>
</evidence>
<dbReference type="InterPro" id="IPR050448">
    <property type="entry name" value="OpgB/LTA_synthase_biosynth"/>
</dbReference>
<dbReference type="InterPro" id="IPR012160">
    <property type="entry name" value="LtaS-like"/>
</dbReference>
<evidence type="ECO:0000259" key="10">
    <source>
        <dbReference type="Pfam" id="PF00884"/>
    </source>
</evidence>
<gene>
    <name evidence="11" type="ORF">KB449_13955</name>
</gene>
<organism evidence="11 12">
    <name type="scientific">Cohnella hashimotonis</name>
    <dbReference type="NCBI Taxonomy" id="2826895"/>
    <lineage>
        <taxon>Bacteria</taxon>
        <taxon>Bacillati</taxon>
        <taxon>Bacillota</taxon>
        <taxon>Bacilli</taxon>
        <taxon>Bacillales</taxon>
        <taxon>Paenibacillaceae</taxon>
        <taxon>Cohnella</taxon>
    </lineage>
</organism>
<feature type="transmembrane region" description="Helical" evidence="9">
    <location>
        <begin position="94"/>
        <end position="112"/>
    </location>
</feature>
<comment type="caution">
    <text evidence="11">The sequence shown here is derived from an EMBL/GenBank/DDBJ whole genome shotgun (WGS) entry which is preliminary data.</text>
</comment>
<feature type="transmembrane region" description="Helical" evidence="9">
    <location>
        <begin position="42"/>
        <end position="63"/>
    </location>
</feature>